<accession>F9U9J9</accession>
<sequence length="384" mass="43079">MDFWFEHLFSIECRHDFYGDGPCRAIEMRPTPECDALLQRFGCIFRPTAEGGAVYFDFRRADPGSITYNGSTRGEALLGAFDGVRPFSFIVVNREPSFDAFTKVPQRTHDRSQQLRLFDNRQLRDGGEFLLLHETGALGRSLPLKRPAFRHEFEDEQTATKWRVGPLGATCEEAEAEADAPGEPYREVTMDLSGLSPGAYQLMLCKDDFSTLETVEFYLDRAFAKPNWGIIEIFLRSPGAAEGAECIDASGKITSRRFGLRLPAREAVLKCYVAPEDADKNLTGFRIKDKVKNGTKVIEFSDPEEKPTGEPPFTGKRAWVFQTSVAVPLTERMRRGHELTLVDDGDNAALRIRFPSPRSAKPQSDRPGDPFVAAVLIDLPDKEK</sequence>
<dbReference type="RefSeq" id="WP_007192478.1">
    <property type="nucleotide sequence ID" value="NZ_AFWV01000005.1"/>
</dbReference>
<dbReference type="EMBL" id="AFWV01000005">
    <property type="protein sequence ID" value="EGV18797.1"/>
    <property type="molecule type" value="Genomic_DNA"/>
</dbReference>
<gene>
    <name evidence="1" type="ORF">ThimaDRAFT_1601</name>
</gene>
<dbReference type="eggNOG" id="ENOG5031AW1">
    <property type="taxonomic scope" value="Bacteria"/>
</dbReference>
<organism evidence="1 2">
    <name type="scientific">Thiocapsa marina 5811</name>
    <dbReference type="NCBI Taxonomy" id="768671"/>
    <lineage>
        <taxon>Bacteria</taxon>
        <taxon>Pseudomonadati</taxon>
        <taxon>Pseudomonadota</taxon>
        <taxon>Gammaproteobacteria</taxon>
        <taxon>Chromatiales</taxon>
        <taxon>Chromatiaceae</taxon>
        <taxon>Thiocapsa</taxon>
    </lineage>
</organism>
<evidence type="ECO:0000313" key="1">
    <source>
        <dbReference type="EMBL" id="EGV18797.1"/>
    </source>
</evidence>
<evidence type="ECO:0000313" key="2">
    <source>
        <dbReference type="Proteomes" id="UP000005459"/>
    </source>
</evidence>
<dbReference type="OrthoDB" id="7054120at2"/>
<name>F9U9J9_9GAMM</name>
<proteinExistence type="predicted"/>
<reference evidence="1 2" key="1">
    <citation type="submission" date="2011-06" db="EMBL/GenBank/DDBJ databases">
        <title>The draft genome of Thiocapsa marina 5811.</title>
        <authorList>
            <consortium name="US DOE Joint Genome Institute (JGI-PGF)"/>
            <person name="Lucas S."/>
            <person name="Han J."/>
            <person name="Cheng J.-F."/>
            <person name="Goodwin L."/>
            <person name="Pitluck S."/>
            <person name="Peters L."/>
            <person name="Land M.L."/>
            <person name="Hauser L."/>
            <person name="Vogl K."/>
            <person name="Liu Z."/>
            <person name="Imhoff J."/>
            <person name="Thiel V."/>
            <person name="Frigaard N.-U."/>
            <person name="Bryant D."/>
            <person name="Woyke T.J."/>
        </authorList>
    </citation>
    <scope>NUCLEOTIDE SEQUENCE [LARGE SCALE GENOMIC DNA]</scope>
    <source>
        <strain evidence="1 2">5811</strain>
    </source>
</reference>
<protein>
    <submittedName>
        <fullName evidence="1">Uncharacterized protein</fullName>
    </submittedName>
</protein>
<dbReference type="STRING" id="768671.ThimaDRAFT_1601"/>
<keyword evidence="2" id="KW-1185">Reference proteome</keyword>
<dbReference type="AlphaFoldDB" id="F9U9J9"/>
<dbReference type="Proteomes" id="UP000005459">
    <property type="component" value="Unassembled WGS sequence"/>
</dbReference>